<dbReference type="Gene3D" id="1.20.120.160">
    <property type="entry name" value="HPT domain"/>
    <property type="match status" value="1"/>
</dbReference>
<evidence type="ECO:0000313" key="17">
    <source>
        <dbReference type="EMBL" id="NAS13194.1"/>
    </source>
</evidence>
<gene>
    <name evidence="17" type="ORF">GTQ38_14350</name>
</gene>
<dbReference type="EMBL" id="WXYO01000006">
    <property type="protein sequence ID" value="NAS13194.1"/>
    <property type="molecule type" value="Genomic_DNA"/>
</dbReference>
<accession>A0A6L9EEK0</accession>
<dbReference type="PRINTS" id="PR00344">
    <property type="entry name" value="BCTRLSENSOR"/>
</dbReference>
<dbReference type="InterPro" id="IPR011006">
    <property type="entry name" value="CheY-like_superfamily"/>
</dbReference>
<comment type="caution">
    <text evidence="17">The sequence shown here is derived from an EMBL/GenBank/DDBJ whole genome shotgun (WGS) entry which is preliminary data.</text>
</comment>
<dbReference type="EC" id="2.7.13.3" evidence="3"/>
<evidence type="ECO:0000256" key="9">
    <source>
        <dbReference type="ARBA" id="ARBA00022989"/>
    </source>
</evidence>
<dbReference type="GO" id="GO:0005524">
    <property type="term" value="F:ATP binding"/>
    <property type="evidence" value="ECO:0007669"/>
    <property type="project" value="UniProtKB-KW"/>
</dbReference>
<dbReference type="SUPFAM" id="SSF47384">
    <property type="entry name" value="Homodimeric domain of signal transducing histidine kinase"/>
    <property type="match status" value="1"/>
</dbReference>
<dbReference type="InterPro" id="IPR036097">
    <property type="entry name" value="HisK_dim/P_sf"/>
</dbReference>
<dbReference type="InterPro" id="IPR036641">
    <property type="entry name" value="HPT_dom_sf"/>
</dbReference>
<dbReference type="Proteomes" id="UP000475249">
    <property type="component" value="Unassembled WGS sequence"/>
</dbReference>
<dbReference type="InterPro" id="IPR003594">
    <property type="entry name" value="HATPase_dom"/>
</dbReference>
<dbReference type="SMART" id="SM00388">
    <property type="entry name" value="HisKA"/>
    <property type="match status" value="1"/>
</dbReference>
<name>A0A6L9EEK0_9FLAO</name>
<keyword evidence="6" id="KW-0812">Transmembrane</keyword>
<evidence type="ECO:0000256" key="3">
    <source>
        <dbReference type="ARBA" id="ARBA00012438"/>
    </source>
</evidence>
<evidence type="ECO:0000259" key="15">
    <source>
        <dbReference type="PROSITE" id="PS50110"/>
    </source>
</evidence>
<dbReference type="PANTHER" id="PTHR45339:SF1">
    <property type="entry name" value="HYBRID SIGNAL TRANSDUCTION HISTIDINE KINASE J"/>
    <property type="match status" value="1"/>
</dbReference>
<comment type="subcellular location">
    <subcellularLocation>
        <location evidence="2">Cell membrane</location>
        <topology evidence="2">Multi-pass membrane protein</topology>
    </subcellularLocation>
</comment>
<evidence type="ECO:0000256" key="5">
    <source>
        <dbReference type="ARBA" id="ARBA00022553"/>
    </source>
</evidence>
<evidence type="ECO:0000256" key="6">
    <source>
        <dbReference type="ARBA" id="ARBA00022692"/>
    </source>
</evidence>
<dbReference type="SMART" id="SM00387">
    <property type="entry name" value="HATPase_c"/>
    <property type="match status" value="1"/>
</dbReference>
<dbReference type="InterPro" id="IPR004358">
    <property type="entry name" value="Sig_transdc_His_kin-like_C"/>
</dbReference>
<evidence type="ECO:0000259" key="16">
    <source>
        <dbReference type="PROSITE" id="PS50894"/>
    </source>
</evidence>
<evidence type="ECO:0000256" key="8">
    <source>
        <dbReference type="ARBA" id="ARBA00022840"/>
    </source>
</evidence>
<dbReference type="GO" id="GO:0000155">
    <property type="term" value="F:phosphorelay sensor kinase activity"/>
    <property type="evidence" value="ECO:0007669"/>
    <property type="project" value="InterPro"/>
</dbReference>
<dbReference type="InterPro" id="IPR008207">
    <property type="entry name" value="Sig_transdc_His_kin_Hpt_dom"/>
</dbReference>
<keyword evidence="5 13" id="KW-0597">Phosphoprotein</keyword>
<evidence type="ECO:0000256" key="12">
    <source>
        <dbReference type="PROSITE-ProRule" id="PRU00110"/>
    </source>
</evidence>
<keyword evidence="9" id="KW-1133">Transmembrane helix</keyword>
<dbReference type="InterPro" id="IPR001789">
    <property type="entry name" value="Sig_transdc_resp-reg_receiver"/>
</dbReference>
<dbReference type="Gene3D" id="3.30.565.10">
    <property type="entry name" value="Histidine kinase-like ATPase, C-terminal domain"/>
    <property type="match status" value="1"/>
</dbReference>
<dbReference type="InterPro" id="IPR005467">
    <property type="entry name" value="His_kinase_dom"/>
</dbReference>
<organism evidence="17 18">
    <name type="scientific">Poritiphilus flavus</name>
    <dbReference type="NCBI Taxonomy" id="2697053"/>
    <lineage>
        <taxon>Bacteria</taxon>
        <taxon>Pseudomonadati</taxon>
        <taxon>Bacteroidota</taxon>
        <taxon>Flavobacteriia</taxon>
        <taxon>Flavobacteriales</taxon>
        <taxon>Flavobacteriaceae</taxon>
        <taxon>Poritiphilus</taxon>
    </lineage>
</organism>
<feature type="domain" description="Response regulatory" evidence="15">
    <location>
        <begin position="321"/>
        <end position="439"/>
    </location>
</feature>
<feature type="domain" description="Histidine kinase" evidence="14">
    <location>
        <begin position="77"/>
        <end position="298"/>
    </location>
</feature>
<keyword evidence="10" id="KW-0902">Two-component regulatory system</keyword>
<dbReference type="Gene3D" id="1.10.287.130">
    <property type="match status" value="1"/>
</dbReference>
<dbReference type="FunFam" id="3.30.565.10:FF:000010">
    <property type="entry name" value="Sensor histidine kinase RcsC"/>
    <property type="match status" value="1"/>
</dbReference>
<dbReference type="CDD" id="cd00082">
    <property type="entry name" value="HisKA"/>
    <property type="match status" value="1"/>
</dbReference>
<evidence type="ECO:0000256" key="4">
    <source>
        <dbReference type="ARBA" id="ARBA00022475"/>
    </source>
</evidence>
<comment type="catalytic activity">
    <reaction evidence="1">
        <text>ATP + protein L-histidine = ADP + protein N-phospho-L-histidine.</text>
        <dbReference type="EC" id="2.7.13.3"/>
    </reaction>
</comment>
<dbReference type="Pfam" id="PF02518">
    <property type="entry name" value="HATPase_c"/>
    <property type="match status" value="1"/>
</dbReference>
<sequence length="578" mass="64981">MKSKNLLTQLSDLEQALNNFSFEELSAAEATRLKKSFTFFKDQLENRIWGSPSDEIQPGGQIREENGADNSGKLIATVSHEMRTPLNGIIGFTELLREGELSADQLNHVDAIRSASQTLMGIINELLEYSKLSAELHRSESVNFNLKSVVNEVTYLCKTLILEKEVDLSLNTDPNIPDILKGDPSKLTQVLLNLLGNAIKFVEQGSIFLRLELEKTVEDTFWIRFIIKDTGIGIAKEDLRHIFDSFRQAKEDTFSKYGGSGLGLSIVKQVIEQQKGSIEVESEVGVGTTFSFTLPFKSGQLSRKEVSPNKGELPEWLKGMHILVFEDNPLNQRLIGSRLKAWGCKYYITENALQGLAILENNPIEMVLMDLRMPVMSGYEVTAKIRSNPKPTINKIPIIALTADFTVEDQSDCKETGIDDYLLKPYSPAELLSKLKQNRKDMSNYIEVTSTEIGTSEGTRKLKYDIDLESVLEECMGETSLLEELVSLYKQNALEFIGEVKIKLGEEDLESVSFAAHKIKSGLKMIGTPELLSIVEQIHKDSKENGDIKHLEFLHSCFVEEYPRVEEALDNAMRKLKK</sequence>
<dbReference type="SUPFAM" id="SSF47226">
    <property type="entry name" value="Histidine-containing phosphotransfer domain, HPT domain"/>
    <property type="match status" value="1"/>
</dbReference>
<dbReference type="Pfam" id="PF00512">
    <property type="entry name" value="HisKA"/>
    <property type="match status" value="1"/>
</dbReference>
<dbReference type="PROSITE" id="PS50110">
    <property type="entry name" value="RESPONSE_REGULATORY"/>
    <property type="match status" value="1"/>
</dbReference>
<dbReference type="AlphaFoldDB" id="A0A6L9EEK0"/>
<dbReference type="Pfam" id="PF01627">
    <property type="entry name" value="Hpt"/>
    <property type="match status" value="1"/>
</dbReference>
<evidence type="ECO:0000259" key="14">
    <source>
        <dbReference type="PROSITE" id="PS50109"/>
    </source>
</evidence>
<reference evidence="17 18" key="1">
    <citation type="submission" date="2020-01" db="EMBL/GenBank/DDBJ databases">
        <title>Bacteria diversity of Porities sp.</title>
        <authorList>
            <person name="Wang G."/>
        </authorList>
    </citation>
    <scope>NUCLEOTIDE SEQUENCE [LARGE SCALE GENOMIC DNA]</scope>
    <source>
        <strain evidence="17 18">R33</strain>
    </source>
</reference>
<dbReference type="GO" id="GO:0005886">
    <property type="term" value="C:plasma membrane"/>
    <property type="evidence" value="ECO:0007669"/>
    <property type="project" value="UniProtKB-SubCell"/>
</dbReference>
<dbReference type="RefSeq" id="WP_161436234.1">
    <property type="nucleotide sequence ID" value="NZ_WXYO01000006.1"/>
</dbReference>
<proteinExistence type="predicted"/>
<evidence type="ECO:0000256" key="2">
    <source>
        <dbReference type="ARBA" id="ARBA00004651"/>
    </source>
</evidence>
<feature type="domain" description="HPt" evidence="16">
    <location>
        <begin position="478"/>
        <end position="578"/>
    </location>
</feature>
<feature type="modified residue" description="4-aspartylphosphate" evidence="13">
    <location>
        <position position="370"/>
    </location>
</feature>
<keyword evidence="7" id="KW-0547">Nucleotide-binding</keyword>
<dbReference type="CDD" id="cd17546">
    <property type="entry name" value="REC_hyHK_CKI1_RcsC-like"/>
    <property type="match status" value="1"/>
</dbReference>
<keyword evidence="18" id="KW-1185">Reference proteome</keyword>
<keyword evidence="4" id="KW-1003">Cell membrane</keyword>
<evidence type="ECO:0000313" key="18">
    <source>
        <dbReference type="Proteomes" id="UP000475249"/>
    </source>
</evidence>
<evidence type="ECO:0000256" key="13">
    <source>
        <dbReference type="PROSITE-ProRule" id="PRU00169"/>
    </source>
</evidence>
<feature type="modified residue" description="Phosphohistidine" evidence="12">
    <location>
        <position position="517"/>
    </location>
</feature>
<keyword evidence="11" id="KW-0472">Membrane</keyword>
<protein>
    <recommendedName>
        <fullName evidence="3">histidine kinase</fullName>
        <ecNumber evidence="3">2.7.13.3</ecNumber>
    </recommendedName>
</protein>
<evidence type="ECO:0000256" key="7">
    <source>
        <dbReference type="ARBA" id="ARBA00022741"/>
    </source>
</evidence>
<evidence type="ECO:0000256" key="10">
    <source>
        <dbReference type="ARBA" id="ARBA00023012"/>
    </source>
</evidence>
<keyword evidence="8" id="KW-0067">ATP-binding</keyword>
<dbReference type="CDD" id="cd16922">
    <property type="entry name" value="HATPase_EvgS-ArcB-TorS-like"/>
    <property type="match status" value="1"/>
</dbReference>
<dbReference type="PROSITE" id="PS50894">
    <property type="entry name" value="HPT"/>
    <property type="match status" value="1"/>
</dbReference>
<dbReference type="SUPFAM" id="SSF52172">
    <property type="entry name" value="CheY-like"/>
    <property type="match status" value="1"/>
</dbReference>
<dbReference type="Gene3D" id="3.40.50.2300">
    <property type="match status" value="1"/>
</dbReference>
<dbReference type="InterPro" id="IPR003661">
    <property type="entry name" value="HisK_dim/P_dom"/>
</dbReference>
<dbReference type="PANTHER" id="PTHR45339">
    <property type="entry name" value="HYBRID SIGNAL TRANSDUCTION HISTIDINE KINASE J"/>
    <property type="match status" value="1"/>
</dbReference>
<evidence type="ECO:0000256" key="1">
    <source>
        <dbReference type="ARBA" id="ARBA00000085"/>
    </source>
</evidence>
<evidence type="ECO:0000256" key="11">
    <source>
        <dbReference type="ARBA" id="ARBA00023136"/>
    </source>
</evidence>
<dbReference type="InterPro" id="IPR036890">
    <property type="entry name" value="HATPase_C_sf"/>
</dbReference>
<dbReference type="SUPFAM" id="SSF55874">
    <property type="entry name" value="ATPase domain of HSP90 chaperone/DNA topoisomerase II/histidine kinase"/>
    <property type="match status" value="1"/>
</dbReference>
<dbReference type="Pfam" id="PF00072">
    <property type="entry name" value="Response_reg"/>
    <property type="match status" value="1"/>
</dbReference>
<dbReference type="PROSITE" id="PS50109">
    <property type="entry name" value="HIS_KIN"/>
    <property type="match status" value="1"/>
</dbReference>
<dbReference type="SMART" id="SM00448">
    <property type="entry name" value="REC"/>
    <property type="match status" value="1"/>
</dbReference>